<dbReference type="Proteomes" id="UP000008068">
    <property type="component" value="Unassembled WGS sequence"/>
</dbReference>
<gene>
    <name evidence="1" type="ORF">CAEBREN_20027</name>
</gene>
<accession>G0MVB8</accession>
<evidence type="ECO:0000313" key="2">
    <source>
        <dbReference type="Proteomes" id="UP000008068"/>
    </source>
</evidence>
<protein>
    <submittedName>
        <fullName evidence="1">Uncharacterized protein</fullName>
    </submittedName>
</protein>
<dbReference type="InParanoid" id="G0MVB8"/>
<dbReference type="EMBL" id="GL379814">
    <property type="protein sequence ID" value="EGT44924.1"/>
    <property type="molecule type" value="Genomic_DNA"/>
</dbReference>
<name>G0MVB8_CAEBE</name>
<evidence type="ECO:0000313" key="1">
    <source>
        <dbReference type="EMBL" id="EGT44924.1"/>
    </source>
</evidence>
<sequence>MRAEGLHQLDVKKRIKMMLPDLGRTPKAAAQNVREHLQDKLMTPEFEDYNDYNKCCLLFMFCVQPPKEFIEKLNGQLLVDLNGYIKAINIEDRHQVEQIPQQEKG</sequence>
<dbReference type="AlphaFoldDB" id="G0MVB8"/>
<reference evidence="2" key="1">
    <citation type="submission" date="2011-07" db="EMBL/GenBank/DDBJ databases">
        <authorList>
            <consortium name="Caenorhabditis brenneri Sequencing and Analysis Consortium"/>
            <person name="Wilson R.K."/>
        </authorList>
    </citation>
    <scope>NUCLEOTIDE SEQUENCE [LARGE SCALE GENOMIC DNA]</scope>
    <source>
        <strain evidence="2">PB2801</strain>
    </source>
</reference>
<keyword evidence="2" id="KW-1185">Reference proteome</keyword>
<organism evidence="2">
    <name type="scientific">Caenorhabditis brenneri</name>
    <name type="common">Nematode worm</name>
    <dbReference type="NCBI Taxonomy" id="135651"/>
    <lineage>
        <taxon>Eukaryota</taxon>
        <taxon>Metazoa</taxon>
        <taxon>Ecdysozoa</taxon>
        <taxon>Nematoda</taxon>
        <taxon>Chromadorea</taxon>
        <taxon>Rhabditida</taxon>
        <taxon>Rhabditina</taxon>
        <taxon>Rhabditomorpha</taxon>
        <taxon>Rhabditoidea</taxon>
        <taxon>Rhabditidae</taxon>
        <taxon>Peloderinae</taxon>
        <taxon>Caenorhabditis</taxon>
    </lineage>
</organism>
<proteinExistence type="predicted"/>
<dbReference type="HOGENOM" id="CLU_2238979_0_0_1"/>